<gene>
    <name evidence="1" type="ORF">SARC_07392</name>
</gene>
<reference evidence="1 2" key="1">
    <citation type="submission" date="2011-02" db="EMBL/GenBank/DDBJ databases">
        <title>The Genome Sequence of Sphaeroforma arctica JP610.</title>
        <authorList>
            <consortium name="The Broad Institute Genome Sequencing Platform"/>
            <person name="Russ C."/>
            <person name="Cuomo C."/>
            <person name="Young S.K."/>
            <person name="Zeng Q."/>
            <person name="Gargeya S."/>
            <person name="Alvarado L."/>
            <person name="Berlin A."/>
            <person name="Chapman S.B."/>
            <person name="Chen Z."/>
            <person name="Freedman E."/>
            <person name="Gellesch M."/>
            <person name="Goldberg J."/>
            <person name="Griggs A."/>
            <person name="Gujja S."/>
            <person name="Heilman E."/>
            <person name="Heiman D."/>
            <person name="Howarth C."/>
            <person name="Mehta T."/>
            <person name="Neiman D."/>
            <person name="Pearson M."/>
            <person name="Roberts A."/>
            <person name="Saif S."/>
            <person name="Shea T."/>
            <person name="Shenoy N."/>
            <person name="Sisk P."/>
            <person name="Stolte C."/>
            <person name="Sykes S."/>
            <person name="White J."/>
            <person name="Yandava C."/>
            <person name="Burger G."/>
            <person name="Gray M.W."/>
            <person name="Holland P.W.H."/>
            <person name="King N."/>
            <person name="Lang F.B.F."/>
            <person name="Roger A.J."/>
            <person name="Ruiz-Trillo I."/>
            <person name="Haas B."/>
            <person name="Nusbaum C."/>
            <person name="Birren B."/>
        </authorList>
    </citation>
    <scope>NUCLEOTIDE SEQUENCE [LARGE SCALE GENOMIC DNA]</scope>
    <source>
        <strain evidence="1 2">JP610</strain>
    </source>
</reference>
<dbReference type="AlphaFoldDB" id="A0A0L0FUB3"/>
<proteinExistence type="predicted"/>
<evidence type="ECO:0000313" key="2">
    <source>
        <dbReference type="Proteomes" id="UP000054560"/>
    </source>
</evidence>
<protein>
    <submittedName>
        <fullName evidence="1">Uncharacterized protein</fullName>
    </submittedName>
</protein>
<dbReference type="RefSeq" id="XP_014154156.1">
    <property type="nucleotide sequence ID" value="XM_014298681.1"/>
</dbReference>
<keyword evidence="2" id="KW-1185">Reference proteome</keyword>
<organism evidence="1 2">
    <name type="scientific">Sphaeroforma arctica JP610</name>
    <dbReference type="NCBI Taxonomy" id="667725"/>
    <lineage>
        <taxon>Eukaryota</taxon>
        <taxon>Ichthyosporea</taxon>
        <taxon>Ichthyophonida</taxon>
        <taxon>Sphaeroforma</taxon>
    </lineage>
</organism>
<evidence type="ECO:0000313" key="1">
    <source>
        <dbReference type="EMBL" id="KNC80254.1"/>
    </source>
</evidence>
<sequence>MVLFIHAWHIIPAKRLADLDKVLMYSIDRSNVIHVVNVCNMFPELYVGIQAAKPDVSSFRAKLETSKTFSKSADKWMPLIDKAKANPANVHTLEHVVNTTLYYSPSKVSMARLRFKNEKNRRALINTLNPPVLE</sequence>
<dbReference type="GeneID" id="25907896"/>
<name>A0A0L0FUB3_9EUKA</name>
<accession>A0A0L0FUB3</accession>
<dbReference type="Proteomes" id="UP000054560">
    <property type="component" value="Unassembled WGS sequence"/>
</dbReference>
<dbReference type="EMBL" id="KQ242177">
    <property type="protein sequence ID" value="KNC80254.1"/>
    <property type="molecule type" value="Genomic_DNA"/>
</dbReference>